<keyword evidence="3" id="KW-0997">Cell inner membrane</keyword>
<reference evidence="7 8" key="1">
    <citation type="submission" date="2016-03" db="EMBL/GenBank/DDBJ databases">
        <title>Acetic acid bacteria sequencing.</title>
        <authorList>
            <person name="Brandt J."/>
            <person name="Jakob F."/>
            <person name="Vogel R.F."/>
        </authorList>
    </citation>
    <scope>NUCLEOTIDE SEQUENCE [LARGE SCALE GENOMIC DNA]</scope>
    <source>
        <strain evidence="7 8">NBRC 101099</strain>
    </source>
</reference>
<dbReference type="EMBL" id="CP014691">
    <property type="protein sequence ID" value="AQS87268.1"/>
    <property type="molecule type" value="Genomic_DNA"/>
</dbReference>
<dbReference type="AlphaFoldDB" id="A0A1U9KNC2"/>
<dbReference type="Pfam" id="PF03279">
    <property type="entry name" value="Lip_A_acyltrans"/>
    <property type="match status" value="1"/>
</dbReference>
<dbReference type="PANTHER" id="PTHR30606">
    <property type="entry name" value="LIPID A BIOSYNTHESIS LAUROYL ACYLTRANSFERASE"/>
    <property type="match status" value="1"/>
</dbReference>
<name>A0A1U9KNC2_9PROT</name>
<dbReference type="PANTHER" id="PTHR30606:SF9">
    <property type="entry name" value="LIPID A BIOSYNTHESIS LAUROYLTRANSFERASE"/>
    <property type="match status" value="1"/>
</dbReference>
<sequence length="307" mass="33887">MTRVRRFLHRAEFLLAHTLIFGIRRVSPDRASTIGGTVTRAIGPLLPVSRVADANLRLALPQLNRVQRRGVIAAAWENLGRTVAEFPHLGALRENTPKGPGWSVRNSHILKEAAERGGPVIFVSGHIGNWEIMPLAVARYGLPFASFYRAAGNPLIDGLIRSLRQDAMKMALPNFPKGAQGARQALRHLAKGGHLGILADQKMNDGIEAEFFGLRAMTASAAATFALRYQCPVITGYVRRLGPARLELVVEPMLTIEATADRQSDIARVTQALNDRIESAIRCDPGAWLWLHRRWPKDLMPKPGQRT</sequence>
<protein>
    <submittedName>
        <fullName evidence="7">Lauroyl acyltransferase</fullName>
    </submittedName>
</protein>
<gene>
    <name evidence="7" type="ORF">A0U93_04170</name>
</gene>
<keyword evidence="8" id="KW-1185">Reference proteome</keyword>
<evidence type="ECO:0000256" key="3">
    <source>
        <dbReference type="ARBA" id="ARBA00022519"/>
    </source>
</evidence>
<accession>A0A1U9KNC2</accession>
<keyword evidence="6 7" id="KW-0012">Acyltransferase</keyword>
<dbReference type="RefSeq" id="WP_077806242.1">
    <property type="nucleotide sequence ID" value="NZ_BJXS01000008.1"/>
</dbReference>
<comment type="subcellular location">
    <subcellularLocation>
        <location evidence="1">Cell inner membrane</location>
    </subcellularLocation>
</comment>
<keyword evidence="2" id="KW-1003">Cell membrane</keyword>
<dbReference type="KEGG" id="nch:A0U93_04170"/>
<keyword evidence="4 7" id="KW-0808">Transferase</keyword>
<dbReference type="Proteomes" id="UP000188604">
    <property type="component" value="Chromosome"/>
</dbReference>
<dbReference type="GO" id="GO:0016746">
    <property type="term" value="F:acyltransferase activity"/>
    <property type="evidence" value="ECO:0007669"/>
    <property type="project" value="UniProtKB-KW"/>
</dbReference>
<evidence type="ECO:0000256" key="2">
    <source>
        <dbReference type="ARBA" id="ARBA00022475"/>
    </source>
</evidence>
<dbReference type="GO" id="GO:0009247">
    <property type="term" value="P:glycolipid biosynthetic process"/>
    <property type="evidence" value="ECO:0007669"/>
    <property type="project" value="UniProtKB-ARBA"/>
</dbReference>
<evidence type="ECO:0000256" key="6">
    <source>
        <dbReference type="ARBA" id="ARBA00023315"/>
    </source>
</evidence>
<dbReference type="CDD" id="cd07984">
    <property type="entry name" value="LPLAT_LABLAT-like"/>
    <property type="match status" value="1"/>
</dbReference>
<evidence type="ECO:0000256" key="4">
    <source>
        <dbReference type="ARBA" id="ARBA00022679"/>
    </source>
</evidence>
<evidence type="ECO:0000313" key="7">
    <source>
        <dbReference type="EMBL" id="AQS87268.1"/>
    </source>
</evidence>
<evidence type="ECO:0000256" key="1">
    <source>
        <dbReference type="ARBA" id="ARBA00004533"/>
    </source>
</evidence>
<proteinExistence type="predicted"/>
<keyword evidence="5" id="KW-0472">Membrane</keyword>
<evidence type="ECO:0000313" key="8">
    <source>
        <dbReference type="Proteomes" id="UP000188604"/>
    </source>
</evidence>
<dbReference type="GO" id="GO:0005886">
    <property type="term" value="C:plasma membrane"/>
    <property type="evidence" value="ECO:0007669"/>
    <property type="project" value="UniProtKB-SubCell"/>
</dbReference>
<dbReference type="OrthoDB" id="9801955at2"/>
<dbReference type="STRING" id="320497.A0U93_04170"/>
<organism evidence="7 8">
    <name type="scientific">Neoasaia chiangmaiensis</name>
    <dbReference type="NCBI Taxonomy" id="320497"/>
    <lineage>
        <taxon>Bacteria</taxon>
        <taxon>Pseudomonadati</taxon>
        <taxon>Pseudomonadota</taxon>
        <taxon>Alphaproteobacteria</taxon>
        <taxon>Acetobacterales</taxon>
        <taxon>Acetobacteraceae</taxon>
        <taxon>Neoasaia</taxon>
    </lineage>
</organism>
<evidence type="ECO:0000256" key="5">
    <source>
        <dbReference type="ARBA" id="ARBA00023136"/>
    </source>
</evidence>
<dbReference type="InterPro" id="IPR004960">
    <property type="entry name" value="LipA_acyltrans"/>
</dbReference>